<keyword evidence="3" id="KW-0862">Zinc</keyword>
<evidence type="ECO:0000259" key="6">
    <source>
        <dbReference type="PROSITE" id="PS50016"/>
    </source>
</evidence>
<feature type="compositionally biased region" description="Basic and acidic residues" evidence="5">
    <location>
        <begin position="848"/>
        <end position="857"/>
    </location>
</feature>
<feature type="compositionally biased region" description="Basic residues" evidence="5">
    <location>
        <begin position="956"/>
        <end position="971"/>
    </location>
</feature>
<evidence type="ECO:0000256" key="1">
    <source>
        <dbReference type="ARBA" id="ARBA00022723"/>
    </source>
</evidence>
<proteinExistence type="predicted"/>
<feature type="compositionally biased region" description="Polar residues" evidence="5">
    <location>
        <begin position="1247"/>
        <end position="1258"/>
    </location>
</feature>
<feature type="compositionally biased region" description="Acidic residues" evidence="5">
    <location>
        <begin position="899"/>
        <end position="909"/>
    </location>
</feature>
<dbReference type="SMART" id="SM00249">
    <property type="entry name" value="PHD"/>
    <property type="match status" value="1"/>
</dbReference>
<feature type="compositionally biased region" description="Basic and acidic residues" evidence="5">
    <location>
        <begin position="499"/>
        <end position="512"/>
    </location>
</feature>
<gene>
    <name evidence="7" type="ORF">HOLleu_27858</name>
</gene>
<dbReference type="PANTHER" id="PTHR14296">
    <property type="entry name" value="REMODELING AND SPACING FACTOR 1"/>
    <property type="match status" value="1"/>
</dbReference>
<comment type="caution">
    <text evidence="7">The sequence shown here is derived from an EMBL/GenBank/DDBJ whole genome shotgun (WGS) entry which is preliminary data.</text>
</comment>
<accession>A0A9Q1BRE7</accession>
<feature type="compositionally biased region" description="Gly residues" evidence="5">
    <location>
        <begin position="489"/>
        <end position="498"/>
    </location>
</feature>
<dbReference type="GO" id="GO:0045892">
    <property type="term" value="P:negative regulation of DNA-templated transcription"/>
    <property type="evidence" value="ECO:0007669"/>
    <property type="project" value="TreeGrafter"/>
</dbReference>
<organism evidence="7 8">
    <name type="scientific">Holothuria leucospilota</name>
    <name type="common">Black long sea cucumber</name>
    <name type="synonym">Mertensiothuria leucospilota</name>
    <dbReference type="NCBI Taxonomy" id="206669"/>
    <lineage>
        <taxon>Eukaryota</taxon>
        <taxon>Metazoa</taxon>
        <taxon>Echinodermata</taxon>
        <taxon>Eleutherozoa</taxon>
        <taxon>Echinozoa</taxon>
        <taxon>Holothuroidea</taxon>
        <taxon>Aspidochirotacea</taxon>
        <taxon>Aspidochirotida</taxon>
        <taxon>Holothuriidae</taxon>
        <taxon>Holothuria</taxon>
    </lineage>
</organism>
<keyword evidence="1" id="KW-0479">Metal-binding</keyword>
<feature type="region of interest" description="Disordered" evidence="5">
    <location>
        <begin position="1243"/>
        <end position="1271"/>
    </location>
</feature>
<feature type="compositionally biased region" description="Basic and acidic residues" evidence="5">
    <location>
        <begin position="581"/>
        <end position="595"/>
    </location>
</feature>
<name>A0A9Q1BRE7_HOLLE</name>
<dbReference type="SUPFAM" id="SSF57903">
    <property type="entry name" value="FYVE/PHD zinc finger"/>
    <property type="match status" value="1"/>
</dbReference>
<evidence type="ECO:0000256" key="5">
    <source>
        <dbReference type="SAM" id="MobiDB-lite"/>
    </source>
</evidence>
<dbReference type="GO" id="GO:0042393">
    <property type="term" value="F:histone binding"/>
    <property type="evidence" value="ECO:0007669"/>
    <property type="project" value="TreeGrafter"/>
</dbReference>
<feature type="compositionally biased region" description="Low complexity" evidence="5">
    <location>
        <begin position="942"/>
        <end position="953"/>
    </location>
</feature>
<feature type="compositionally biased region" description="Basic and acidic residues" evidence="5">
    <location>
        <begin position="1117"/>
        <end position="1126"/>
    </location>
</feature>
<keyword evidence="2 4" id="KW-0863">Zinc-finger</keyword>
<dbReference type="InterPro" id="IPR019786">
    <property type="entry name" value="Zinc_finger_PHD-type_CS"/>
</dbReference>
<feature type="compositionally biased region" description="Acidic residues" evidence="5">
    <location>
        <begin position="1104"/>
        <end position="1116"/>
    </location>
</feature>
<evidence type="ECO:0000313" key="8">
    <source>
        <dbReference type="Proteomes" id="UP001152320"/>
    </source>
</evidence>
<dbReference type="EMBL" id="JAIZAY010000013">
    <property type="protein sequence ID" value="KAJ8031204.1"/>
    <property type="molecule type" value="Genomic_DNA"/>
</dbReference>
<reference evidence="7" key="1">
    <citation type="submission" date="2021-10" db="EMBL/GenBank/DDBJ databases">
        <title>Tropical sea cucumber genome reveals ecological adaptation and Cuvierian tubules defense mechanism.</title>
        <authorList>
            <person name="Chen T."/>
        </authorList>
    </citation>
    <scope>NUCLEOTIDE SEQUENCE</scope>
    <source>
        <strain evidence="7">Nanhai2018</strain>
        <tissue evidence="7">Muscle</tissue>
    </source>
</reference>
<dbReference type="GO" id="GO:0008270">
    <property type="term" value="F:zinc ion binding"/>
    <property type="evidence" value="ECO:0007669"/>
    <property type="project" value="UniProtKB-KW"/>
</dbReference>
<feature type="compositionally biased region" description="Basic and acidic residues" evidence="5">
    <location>
        <begin position="259"/>
        <end position="279"/>
    </location>
</feature>
<dbReference type="Proteomes" id="UP001152320">
    <property type="component" value="Chromosome 13"/>
</dbReference>
<feature type="region of interest" description="Disordered" evidence="5">
    <location>
        <begin position="213"/>
        <end position="241"/>
    </location>
</feature>
<protein>
    <submittedName>
        <fullName evidence="7">Remodeling and spacing factor 1</fullName>
    </submittedName>
</protein>
<feature type="compositionally biased region" description="Basic residues" evidence="5">
    <location>
        <begin position="1069"/>
        <end position="1078"/>
    </location>
</feature>
<feature type="compositionally biased region" description="Basic and acidic residues" evidence="5">
    <location>
        <begin position="1018"/>
        <end position="1030"/>
    </location>
</feature>
<feature type="domain" description="PHD-type" evidence="6">
    <location>
        <begin position="676"/>
        <end position="726"/>
    </location>
</feature>
<feature type="compositionally biased region" description="Acidic residues" evidence="5">
    <location>
        <begin position="1161"/>
        <end position="1175"/>
    </location>
</feature>
<feature type="region of interest" description="Disordered" evidence="5">
    <location>
        <begin position="848"/>
        <end position="1216"/>
    </location>
</feature>
<feature type="compositionally biased region" description="Basic and acidic residues" evidence="5">
    <location>
        <begin position="1176"/>
        <end position="1212"/>
    </location>
</feature>
<feature type="compositionally biased region" description="Polar residues" evidence="5">
    <location>
        <begin position="225"/>
        <end position="234"/>
    </location>
</feature>
<evidence type="ECO:0000313" key="7">
    <source>
        <dbReference type="EMBL" id="KAJ8031204.1"/>
    </source>
</evidence>
<dbReference type="Pfam" id="PF00628">
    <property type="entry name" value="PHD"/>
    <property type="match status" value="1"/>
</dbReference>
<dbReference type="InterPro" id="IPR019787">
    <property type="entry name" value="Znf_PHD-finger"/>
</dbReference>
<feature type="compositionally biased region" description="Basic and acidic residues" evidence="5">
    <location>
        <begin position="360"/>
        <end position="387"/>
    </location>
</feature>
<feature type="compositionally biased region" description="Basic and acidic residues" evidence="5">
    <location>
        <begin position="341"/>
        <end position="350"/>
    </location>
</feature>
<feature type="compositionally biased region" description="Acidic residues" evidence="5">
    <location>
        <begin position="607"/>
        <end position="632"/>
    </location>
</feature>
<keyword evidence="8" id="KW-1185">Reference proteome</keyword>
<dbReference type="Gene3D" id="2.30.30.1150">
    <property type="match status" value="1"/>
</dbReference>
<dbReference type="InterPro" id="IPR028938">
    <property type="entry name" value="Rsf1-like"/>
</dbReference>
<dbReference type="InterPro" id="IPR001965">
    <property type="entry name" value="Znf_PHD"/>
</dbReference>
<dbReference type="GO" id="GO:0031213">
    <property type="term" value="C:RSF complex"/>
    <property type="evidence" value="ECO:0007669"/>
    <property type="project" value="InterPro"/>
</dbReference>
<evidence type="ECO:0000256" key="2">
    <source>
        <dbReference type="ARBA" id="ARBA00022771"/>
    </source>
</evidence>
<feature type="compositionally biased region" description="Basic and acidic residues" evidence="5">
    <location>
        <begin position="395"/>
        <end position="484"/>
    </location>
</feature>
<feature type="compositionally biased region" description="Basic and acidic residues" evidence="5">
    <location>
        <begin position="522"/>
        <end position="542"/>
    </location>
</feature>
<feature type="region of interest" description="Disordered" evidence="5">
    <location>
        <begin position="259"/>
        <end position="292"/>
    </location>
</feature>
<dbReference type="CDD" id="cd15543">
    <property type="entry name" value="PHD_RSF1"/>
    <property type="match status" value="1"/>
</dbReference>
<feature type="compositionally biased region" description="Basic residues" evidence="5">
    <location>
        <begin position="553"/>
        <end position="563"/>
    </location>
</feature>
<dbReference type="OrthoDB" id="10055895at2759"/>
<dbReference type="PROSITE" id="PS50016">
    <property type="entry name" value="ZF_PHD_2"/>
    <property type="match status" value="1"/>
</dbReference>
<feature type="compositionally biased region" description="Acidic residues" evidence="5">
    <location>
        <begin position="918"/>
        <end position="941"/>
    </location>
</feature>
<dbReference type="InterPro" id="IPR011011">
    <property type="entry name" value="Znf_FYVE_PHD"/>
</dbReference>
<feature type="region of interest" description="Disordered" evidence="5">
    <location>
        <begin position="330"/>
        <end position="670"/>
    </location>
</feature>
<dbReference type="PROSITE" id="PS01359">
    <property type="entry name" value="ZF_PHD_1"/>
    <property type="match status" value="1"/>
</dbReference>
<dbReference type="PANTHER" id="PTHR14296:SF16">
    <property type="entry name" value="REMODELING AND SPACING FACTOR 1"/>
    <property type="match status" value="1"/>
</dbReference>
<evidence type="ECO:0000256" key="3">
    <source>
        <dbReference type="ARBA" id="ARBA00022833"/>
    </source>
</evidence>
<evidence type="ECO:0000256" key="4">
    <source>
        <dbReference type="PROSITE-ProRule" id="PRU00146"/>
    </source>
</evidence>
<feature type="compositionally biased region" description="Basic residues" evidence="5">
    <location>
        <begin position="654"/>
        <end position="666"/>
    </location>
</feature>
<sequence>MASSSVRNHPNFAVICSFLQRYGEHLRLPDLTIPELEEVLEETNAVGHGLKELIITLMRRIVNSIKPDRWEKHLIKLIDNYHSPVDAWELESLGFSLCKLETKLSILKYLCETQFDDNPKFKNIVNKETPEEQKIKPIGRDKLGLVYWFQKDHDCNIRIYREEQDDIDETSWQTVGRGRDDLANLIAELKVAYGAKLPLDSLESSRSATPILTNGEANAVKPESGNGTNSTTKEGTGVVNDADVCGAKDDIKSEDCTKNREVKTEGERGEEIKKERCENTEDWETREEKPILSEGLDVKSEFKKEEEDGKETVTSQVHCEKEGALNLQEEQKTGAKLISTTEDKALKTEGNEEGTVGSVVKEENDADERLETADSESEKQKLEKESSLLDLKTSGNEKGEIVNENSQRDENVPVEKAGVKVDGKLAVHTGDNEGEKKQNAIEGDTEKGKGCVKEQFALEEKESERSSETIAEKSADRIETHDENNGANEQGGVGGDGGEVTKDSRSEQKENGDTSVTLQTQDEIKKLSKEEKCATQKAKETQATEESPEMGWSRRRLRVRKPPPKKEEEVVVQKKPKKKVKEGNKTARSGDEVVKKREKKKKKVETESEEEIEEQEEESEEIEEDNTSDEDFILGKEQTKSSSADTAPPVVKARTAKSKKKSKASSKRVEPEELSDEPCIKCGNYNHPDQILLCDSCDAGYHTACLRPPLMYVPDGQWFCPACEHLALLKNLEATLEVVDSELKVIRQKNRKKQDKYKWLLTEVCSANILPEDSSVLITKRIERVEKPERPRHERTRPMPRKVSRAFIEEPDEIEYIQRRSGRNRKQISYKFEEFDTAINTAIHDEVEEKRKAKAQEEQTGFGRSRGKDMSTIEAAKWEEEEEEHASRKKKKKLNDLDATSEEEDDDSDEFKVNNESCSDEDFIADGDEESQDTEEDEEELVMSSMSDSGSEYGSRRKRGSQKKKKVRSRRRDLGPVRRSSRNLGRERKVYQDSTSSESEEDRPRDAWRMNPIITARRQRESDAEFSEKHRERKRKRRQSSSQDSEDGSEDEGKHRKKSAPSTIPKEGSKKRKKKKDKKVSSSSEEDEDEGYVQPKRKFRIDSDDSNGSDEDQADDSQDKGWRAGSEDEEDRTKRKLTVRNTLRGMCSKRVDYRKMAEGSSSEEEDKIQEGEGDEGDRRDDFESEVKHEGKNSGVKDDHRITGNVGEGERVDGTSLLTGNVNQNNSVAADDDSLSQISDLEDLKENGSFSSEKVQTISGDKIDKRSTEDDDDLEGVTDIFDYLSKD</sequence>